<keyword evidence="3" id="KW-0997">Cell inner membrane</keyword>
<feature type="transmembrane region" description="Helical" evidence="7">
    <location>
        <begin position="241"/>
        <end position="260"/>
    </location>
</feature>
<gene>
    <name evidence="9" type="primary">dctM</name>
    <name evidence="9" type="ORF">PDESU_02282</name>
</gene>
<evidence type="ECO:0000313" key="10">
    <source>
        <dbReference type="Proteomes" id="UP000366872"/>
    </source>
</evidence>
<keyword evidence="4 7" id="KW-0812">Transmembrane</keyword>
<feature type="transmembrane region" description="Helical" evidence="7">
    <location>
        <begin position="210"/>
        <end position="229"/>
    </location>
</feature>
<dbReference type="EMBL" id="CAAHFG010000001">
    <property type="protein sequence ID" value="VGO13725.1"/>
    <property type="molecule type" value="Genomic_DNA"/>
</dbReference>
<sequence length="502" mass="52935">MGTVALVLVVVFVLLLVMNVPIAVSIALATFFAILADGSDPTVMVAAKMANGVNSFALLAIPFFILSGHLMGKGGLARRLIDFAATLVGRLPGGLGYVNTLTCMLFGSISGSAAAAVSSVGGFMIPEMNRKGYGREFNVAVTTTAATTGLLIPPSNIMIVYSVAAGSVSIAAMFMAGFLPGLITGLFIMLVGGVISIMKGYKGEALEMPRWKPIAATSVIALMIIQIILSQKGLMDLGFWMLPNGIIWFLIWSVVCCACFKTFRRAYFTLLLIVIVIGGILGGVFTATEAAAIAVVYSYLLSVVIYREIKLKELPQILLDTGITTAVVMLLIGASSGMSWIMTMANIPQTVSAALLGLSENPIIILLTINLLLIVVGTFMDMTPAVLIFTPIFLPVVSQLGMHPVHFGIMMIANLCIGLCTPPVGTCLFIGCGVGKTTIAKVTGTLLPFFGAMIAALMVVTYIPATSLWLPVKTKQLKAEDVQKCDFMNRNADDPVGEAAAP</sequence>
<keyword evidence="2" id="KW-1003">Cell membrane</keyword>
<dbReference type="Proteomes" id="UP000366872">
    <property type="component" value="Unassembled WGS sequence"/>
</dbReference>
<feature type="transmembrane region" description="Helical" evidence="7">
    <location>
        <begin position="321"/>
        <end position="342"/>
    </location>
</feature>
<dbReference type="GO" id="GO:0005886">
    <property type="term" value="C:plasma membrane"/>
    <property type="evidence" value="ECO:0007669"/>
    <property type="project" value="UniProtKB-SubCell"/>
</dbReference>
<feature type="transmembrane region" description="Helical" evidence="7">
    <location>
        <begin position="411"/>
        <end position="434"/>
    </location>
</feature>
<protein>
    <submittedName>
        <fullName evidence="9">C4-dicarboxylate TRAP transporter large permease protein DctM</fullName>
    </submittedName>
</protein>
<feature type="transmembrane region" description="Helical" evidence="7">
    <location>
        <begin position="267"/>
        <end position="285"/>
    </location>
</feature>
<evidence type="ECO:0000256" key="2">
    <source>
        <dbReference type="ARBA" id="ARBA00022475"/>
    </source>
</evidence>
<proteinExistence type="predicted"/>
<reference evidence="9 10" key="1">
    <citation type="submission" date="2019-04" db="EMBL/GenBank/DDBJ databases">
        <authorList>
            <person name="Van Vliet M D."/>
        </authorList>
    </citation>
    <scope>NUCLEOTIDE SEQUENCE [LARGE SCALE GENOMIC DNA]</scope>
    <source>
        <strain evidence="9 10">F1</strain>
    </source>
</reference>
<evidence type="ECO:0000256" key="7">
    <source>
        <dbReference type="SAM" id="Phobius"/>
    </source>
</evidence>
<keyword evidence="6 7" id="KW-0472">Membrane</keyword>
<feature type="transmembrane region" description="Helical" evidence="7">
    <location>
        <begin position="386"/>
        <end position="405"/>
    </location>
</feature>
<evidence type="ECO:0000256" key="4">
    <source>
        <dbReference type="ARBA" id="ARBA00022692"/>
    </source>
</evidence>
<organism evidence="9 10">
    <name type="scientific">Pontiella desulfatans</name>
    <dbReference type="NCBI Taxonomy" id="2750659"/>
    <lineage>
        <taxon>Bacteria</taxon>
        <taxon>Pseudomonadati</taxon>
        <taxon>Kiritimatiellota</taxon>
        <taxon>Kiritimatiellia</taxon>
        <taxon>Kiritimatiellales</taxon>
        <taxon>Pontiellaceae</taxon>
        <taxon>Pontiella</taxon>
    </lineage>
</organism>
<feature type="domain" description="TRAP C4-dicarboxylate transport system permease DctM subunit" evidence="8">
    <location>
        <begin position="9"/>
        <end position="465"/>
    </location>
</feature>
<feature type="transmembrane region" description="Helical" evidence="7">
    <location>
        <begin position="53"/>
        <end position="71"/>
    </location>
</feature>
<dbReference type="PANTHER" id="PTHR33362">
    <property type="entry name" value="SIALIC ACID TRAP TRANSPORTER PERMEASE PROTEIN SIAT-RELATED"/>
    <property type="match status" value="1"/>
</dbReference>
<evidence type="ECO:0000256" key="1">
    <source>
        <dbReference type="ARBA" id="ARBA00004429"/>
    </source>
</evidence>
<feature type="transmembrane region" description="Helical" evidence="7">
    <location>
        <begin position="170"/>
        <end position="198"/>
    </location>
</feature>
<dbReference type="InterPro" id="IPR010656">
    <property type="entry name" value="DctM"/>
</dbReference>
<feature type="transmembrane region" description="Helical" evidence="7">
    <location>
        <begin position="362"/>
        <end position="379"/>
    </location>
</feature>
<dbReference type="PANTHER" id="PTHR33362:SF2">
    <property type="entry name" value="TRAP TRANSPORTER LARGE PERMEASE PROTEIN"/>
    <property type="match status" value="1"/>
</dbReference>
<keyword evidence="5 7" id="KW-1133">Transmembrane helix</keyword>
<accession>A0A6C2U1G3</accession>
<dbReference type="InterPro" id="IPR004681">
    <property type="entry name" value="TRAP_DctM"/>
</dbReference>
<dbReference type="Pfam" id="PF06808">
    <property type="entry name" value="DctM"/>
    <property type="match status" value="1"/>
</dbReference>
<feature type="transmembrane region" description="Helical" evidence="7">
    <location>
        <begin position="104"/>
        <end position="125"/>
    </location>
</feature>
<keyword evidence="10" id="KW-1185">Reference proteome</keyword>
<evidence type="ECO:0000256" key="5">
    <source>
        <dbReference type="ARBA" id="ARBA00022989"/>
    </source>
</evidence>
<dbReference type="GO" id="GO:0022857">
    <property type="term" value="F:transmembrane transporter activity"/>
    <property type="evidence" value="ECO:0007669"/>
    <property type="project" value="TreeGrafter"/>
</dbReference>
<evidence type="ECO:0000256" key="6">
    <source>
        <dbReference type="ARBA" id="ARBA00023136"/>
    </source>
</evidence>
<evidence type="ECO:0000313" key="9">
    <source>
        <dbReference type="EMBL" id="VGO13725.1"/>
    </source>
</evidence>
<feature type="transmembrane region" description="Helical" evidence="7">
    <location>
        <begin position="446"/>
        <end position="465"/>
    </location>
</feature>
<evidence type="ECO:0000259" key="8">
    <source>
        <dbReference type="Pfam" id="PF06808"/>
    </source>
</evidence>
<dbReference type="AlphaFoldDB" id="A0A6C2U1G3"/>
<feature type="transmembrane region" description="Helical" evidence="7">
    <location>
        <begin position="137"/>
        <end position="164"/>
    </location>
</feature>
<name>A0A6C2U1G3_PONDE</name>
<feature type="transmembrane region" description="Helical" evidence="7">
    <location>
        <begin position="291"/>
        <end position="309"/>
    </location>
</feature>
<evidence type="ECO:0000256" key="3">
    <source>
        <dbReference type="ARBA" id="ARBA00022519"/>
    </source>
</evidence>
<comment type="subcellular location">
    <subcellularLocation>
        <location evidence="1">Cell inner membrane</location>
        <topology evidence="1">Multi-pass membrane protein</topology>
    </subcellularLocation>
</comment>
<dbReference type="RefSeq" id="WP_136079272.1">
    <property type="nucleotide sequence ID" value="NZ_CAAHFG010000001.1"/>
</dbReference>